<organism evidence="2 3">
    <name type="scientific">Crassostrea virginica</name>
    <name type="common">Eastern oyster</name>
    <dbReference type="NCBI Taxonomy" id="6565"/>
    <lineage>
        <taxon>Eukaryota</taxon>
        <taxon>Metazoa</taxon>
        <taxon>Spiralia</taxon>
        <taxon>Lophotrochozoa</taxon>
        <taxon>Mollusca</taxon>
        <taxon>Bivalvia</taxon>
        <taxon>Autobranchia</taxon>
        <taxon>Pteriomorphia</taxon>
        <taxon>Ostreida</taxon>
        <taxon>Ostreoidea</taxon>
        <taxon>Ostreidae</taxon>
        <taxon>Crassostrea</taxon>
    </lineage>
</organism>
<accession>A0A8B8BVV4</accession>
<keyword evidence="1" id="KW-0812">Transmembrane</keyword>
<keyword evidence="2" id="KW-1185">Reference proteome</keyword>
<keyword evidence="1" id="KW-1133">Transmembrane helix</keyword>
<dbReference type="OrthoDB" id="19138at2759"/>
<reference evidence="3" key="1">
    <citation type="submission" date="2025-08" db="UniProtKB">
        <authorList>
            <consortium name="RefSeq"/>
        </authorList>
    </citation>
    <scope>IDENTIFICATION</scope>
    <source>
        <tissue evidence="3">Whole sample</tissue>
    </source>
</reference>
<gene>
    <name evidence="3" type="primary">LOC111113213</name>
</gene>
<sequence>MECDKVTGHCFNGCQSGWGDLTCNTKVELLNIKDQKDNMCLAFYGALAPLTLSVIFNCFCAMQMIRKTESCRRHNQRKQNEASFPKTSHASGEIYDQVEENAVYQELGEVSKPTIYEKIK</sequence>
<dbReference type="GeneID" id="111113213"/>
<dbReference type="RefSeq" id="XP_022307021.1">
    <property type="nucleotide sequence ID" value="XM_022451313.1"/>
</dbReference>
<keyword evidence="1" id="KW-0472">Membrane</keyword>
<evidence type="ECO:0000256" key="1">
    <source>
        <dbReference type="SAM" id="Phobius"/>
    </source>
</evidence>
<name>A0A8B8BVV4_CRAVI</name>
<protein>
    <submittedName>
        <fullName evidence="3">Uncharacterized protein LOC111113213</fullName>
    </submittedName>
</protein>
<evidence type="ECO:0000313" key="2">
    <source>
        <dbReference type="Proteomes" id="UP000694844"/>
    </source>
</evidence>
<dbReference type="Proteomes" id="UP000694844">
    <property type="component" value="Chromosome 9"/>
</dbReference>
<proteinExistence type="predicted"/>
<evidence type="ECO:0000313" key="3">
    <source>
        <dbReference type="RefSeq" id="XP_022307021.1"/>
    </source>
</evidence>
<dbReference type="AlphaFoldDB" id="A0A8B8BVV4"/>
<feature type="transmembrane region" description="Helical" evidence="1">
    <location>
        <begin position="41"/>
        <end position="65"/>
    </location>
</feature>
<dbReference type="KEGG" id="cvn:111113213"/>